<comment type="caution">
    <text evidence="1">The sequence shown here is derived from an EMBL/GenBank/DDBJ whole genome shotgun (WGS) entry which is preliminary data.</text>
</comment>
<dbReference type="Proteomes" id="UP000319449">
    <property type="component" value="Unassembled WGS sequence"/>
</dbReference>
<evidence type="ECO:0000313" key="1">
    <source>
        <dbReference type="EMBL" id="TWJ19414.1"/>
    </source>
</evidence>
<gene>
    <name evidence="1" type="ORF">JN12_01830</name>
</gene>
<reference evidence="1 2" key="1">
    <citation type="submission" date="2019-07" db="EMBL/GenBank/DDBJ databases">
        <title>Genomic Encyclopedia of Archaeal and Bacterial Type Strains, Phase II (KMG-II): from individual species to whole genera.</title>
        <authorList>
            <person name="Goeker M."/>
        </authorList>
    </citation>
    <scope>NUCLEOTIDE SEQUENCE [LARGE SCALE GENOMIC DNA]</scope>
    <source>
        <strain evidence="1 2">ATCC BAA-1139</strain>
    </source>
</reference>
<dbReference type="AlphaFoldDB" id="A0A562VNT9"/>
<protein>
    <submittedName>
        <fullName evidence="1">Uncharacterized protein</fullName>
    </submittedName>
</protein>
<sequence>MTEINKSDFDIESLEDELRVDGLCQSLLRRFYDKRLAAGLTQRDATLLANSADYYLRDFVVDRMRRNPFDEPPGLIRQFAGNWYIVNTLEPNVDELARHLAGIRAFYHFLHGEGLISAGFLQAVEAECEALPWFSSRIDSFWSIEEDGYYTWERECSLKE</sequence>
<keyword evidence="2" id="KW-1185">Reference proteome</keyword>
<name>A0A562VNT9_9BACT</name>
<organism evidence="1 2">
    <name type="scientific">Geobacter argillaceus</name>
    <dbReference type="NCBI Taxonomy" id="345631"/>
    <lineage>
        <taxon>Bacteria</taxon>
        <taxon>Pseudomonadati</taxon>
        <taxon>Thermodesulfobacteriota</taxon>
        <taxon>Desulfuromonadia</taxon>
        <taxon>Geobacterales</taxon>
        <taxon>Geobacteraceae</taxon>
        <taxon>Geobacter</taxon>
    </lineage>
</organism>
<accession>A0A562VNT9</accession>
<dbReference type="RefSeq" id="WP_145021564.1">
    <property type="nucleotide sequence ID" value="NZ_VLLN01000009.1"/>
</dbReference>
<proteinExistence type="predicted"/>
<dbReference type="OrthoDB" id="5395144at2"/>
<evidence type="ECO:0000313" key="2">
    <source>
        <dbReference type="Proteomes" id="UP000319449"/>
    </source>
</evidence>
<dbReference type="EMBL" id="VLLN01000009">
    <property type="protein sequence ID" value="TWJ19414.1"/>
    <property type="molecule type" value="Genomic_DNA"/>
</dbReference>